<evidence type="ECO:0000313" key="2">
    <source>
        <dbReference type="EMBL" id="MCG5076540.1"/>
    </source>
</evidence>
<dbReference type="InterPro" id="IPR013784">
    <property type="entry name" value="Carb-bd-like_fold"/>
</dbReference>
<proteinExistence type="predicted"/>
<dbReference type="Proteomes" id="UP001139308">
    <property type="component" value="Unassembled WGS sequence"/>
</dbReference>
<keyword evidence="2" id="KW-0121">Carboxypeptidase</keyword>
<keyword evidence="1" id="KW-0732">Signal</keyword>
<name>A0A9X1UHI7_9BURK</name>
<keyword evidence="2" id="KW-0378">Hydrolase</keyword>
<dbReference type="SUPFAM" id="SSF49452">
    <property type="entry name" value="Starch-binding domain-like"/>
    <property type="match status" value="1"/>
</dbReference>
<dbReference type="RefSeq" id="WP_238466466.1">
    <property type="nucleotide sequence ID" value="NZ_JAKLJA010000025.1"/>
</dbReference>
<dbReference type="EMBL" id="JAKLJA010000025">
    <property type="protein sequence ID" value="MCG5076540.1"/>
    <property type="molecule type" value="Genomic_DNA"/>
</dbReference>
<keyword evidence="3" id="KW-1185">Reference proteome</keyword>
<comment type="caution">
    <text evidence="2">The sequence shown here is derived from an EMBL/GenBank/DDBJ whole genome shotgun (WGS) entry which is preliminary data.</text>
</comment>
<feature type="signal peptide" evidence="1">
    <location>
        <begin position="1"/>
        <end position="25"/>
    </location>
</feature>
<keyword evidence="2" id="KW-0645">Protease</keyword>
<evidence type="ECO:0000313" key="3">
    <source>
        <dbReference type="Proteomes" id="UP001139308"/>
    </source>
</evidence>
<feature type="chain" id="PRO_5040942349" evidence="1">
    <location>
        <begin position="26"/>
        <end position="148"/>
    </location>
</feature>
<sequence length="148" mass="15796">MKLQTNNWVLAAAIFAAFGTGLASAAYAVQSDDSTGMPAEQHQGNVTFVSGGIGLDESHVLRADARNWPLELQFTGPGSDYLADVHVSITGLHGAEVLQADSHGPYMLVRLDPGRYVVHATYKDTDQTRAVVVAGGGHATVSFRWNEQ</sequence>
<organism evidence="2 3">
    <name type="scientific">Paraburkholderia tagetis</name>
    <dbReference type="NCBI Taxonomy" id="2913261"/>
    <lineage>
        <taxon>Bacteria</taxon>
        <taxon>Pseudomonadati</taxon>
        <taxon>Pseudomonadota</taxon>
        <taxon>Betaproteobacteria</taxon>
        <taxon>Burkholderiales</taxon>
        <taxon>Burkholderiaceae</taxon>
        <taxon>Paraburkholderia</taxon>
    </lineage>
</organism>
<dbReference type="GO" id="GO:0004180">
    <property type="term" value="F:carboxypeptidase activity"/>
    <property type="evidence" value="ECO:0007669"/>
    <property type="project" value="UniProtKB-KW"/>
</dbReference>
<protein>
    <submittedName>
        <fullName evidence="2">Carboxypeptidase-like regulatory domain-containing protein</fullName>
    </submittedName>
</protein>
<gene>
    <name evidence="2" type="ORF">L5014_24770</name>
</gene>
<reference evidence="2" key="1">
    <citation type="submission" date="2022-01" db="EMBL/GenBank/DDBJ databases">
        <title>Genome sequence and assembly of Parabukholderia sp. RG36.</title>
        <authorList>
            <person name="Chhetri G."/>
        </authorList>
    </citation>
    <scope>NUCLEOTIDE SEQUENCE</scope>
    <source>
        <strain evidence="2">RG36</strain>
    </source>
</reference>
<dbReference type="AlphaFoldDB" id="A0A9X1UHI7"/>
<accession>A0A9X1UHI7</accession>
<dbReference type="GO" id="GO:0030246">
    <property type="term" value="F:carbohydrate binding"/>
    <property type="evidence" value="ECO:0007669"/>
    <property type="project" value="InterPro"/>
</dbReference>
<evidence type="ECO:0000256" key="1">
    <source>
        <dbReference type="SAM" id="SignalP"/>
    </source>
</evidence>